<gene>
    <name evidence="2" type="ORF">LEP1GSC150_1247</name>
</gene>
<sequence>MLSMVALWGGYGKGVLLSSLASIPFALYRIHVSKKIKI</sequence>
<evidence type="ECO:0000256" key="1">
    <source>
        <dbReference type="SAM" id="Phobius"/>
    </source>
</evidence>
<keyword evidence="1" id="KW-0472">Membrane</keyword>
<reference evidence="2 3" key="1">
    <citation type="submission" date="2013-02" db="EMBL/GenBank/DDBJ databases">
        <authorList>
            <person name="Harkins D.M."/>
            <person name="Durkin A.S."/>
            <person name="Brinkac L.M."/>
            <person name="Haft D.H."/>
            <person name="Selengut J.D."/>
            <person name="Sanka R."/>
            <person name="DePew J."/>
            <person name="Purushe J."/>
            <person name="Tulsiani S.M."/>
            <person name="Graham G.C."/>
            <person name="Burns M.-A."/>
            <person name="Dohnt M.F."/>
            <person name="Smythe L.D."/>
            <person name="McKay D.B."/>
            <person name="Craig S.B."/>
            <person name="Vinetz J.M."/>
            <person name="Sutton G.G."/>
            <person name="Nierman W.C."/>
            <person name="Fouts D.E."/>
        </authorList>
    </citation>
    <scope>NUCLEOTIDE SEQUENCE [LARGE SCALE GENOMIC DNA]</scope>
    <source>
        <strain evidence="2 3">LT2050</strain>
    </source>
</reference>
<dbReference type="AlphaFoldDB" id="M3HA58"/>
<name>M3HA58_LEPIT</name>
<keyword evidence="1" id="KW-0812">Transmembrane</keyword>
<dbReference type="EMBL" id="AFMD02000339">
    <property type="protein sequence ID" value="EMG21209.1"/>
    <property type="molecule type" value="Genomic_DNA"/>
</dbReference>
<feature type="transmembrane region" description="Helical" evidence="1">
    <location>
        <begin position="6"/>
        <end position="28"/>
    </location>
</feature>
<organism evidence="2 3">
    <name type="scientific">Leptospira interrogans serovar Copenhageni str. LT2050</name>
    <dbReference type="NCBI Taxonomy" id="1001598"/>
    <lineage>
        <taxon>Bacteria</taxon>
        <taxon>Pseudomonadati</taxon>
        <taxon>Spirochaetota</taxon>
        <taxon>Spirochaetia</taxon>
        <taxon>Leptospirales</taxon>
        <taxon>Leptospiraceae</taxon>
        <taxon>Leptospira</taxon>
    </lineage>
</organism>
<comment type="caution">
    <text evidence="2">The sequence shown here is derived from an EMBL/GenBank/DDBJ whole genome shotgun (WGS) entry which is preliminary data.</text>
</comment>
<protein>
    <submittedName>
        <fullName evidence="2">Uncharacterized protein</fullName>
    </submittedName>
</protein>
<dbReference type="Proteomes" id="UP000011778">
    <property type="component" value="Unassembled WGS sequence"/>
</dbReference>
<accession>M3HA58</accession>
<proteinExistence type="predicted"/>
<keyword evidence="1" id="KW-1133">Transmembrane helix</keyword>
<evidence type="ECO:0000313" key="2">
    <source>
        <dbReference type="EMBL" id="EMG21209.1"/>
    </source>
</evidence>
<evidence type="ECO:0000313" key="3">
    <source>
        <dbReference type="Proteomes" id="UP000011778"/>
    </source>
</evidence>